<comment type="caution">
    <text evidence="1">The sequence shown here is derived from an EMBL/GenBank/DDBJ whole genome shotgun (WGS) entry which is preliminary data.</text>
</comment>
<organism evidence="1 2">
    <name type="scientific">Smittium culicis</name>
    <dbReference type="NCBI Taxonomy" id="133412"/>
    <lineage>
        <taxon>Eukaryota</taxon>
        <taxon>Fungi</taxon>
        <taxon>Fungi incertae sedis</taxon>
        <taxon>Zoopagomycota</taxon>
        <taxon>Kickxellomycotina</taxon>
        <taxon>Harpellomycetes</taxon>
        <taxon>Harpellales</taxon>
        <taxon>Legeriomycetaceae</taxon>
        <taxon>Smittium</taxon>
    </lineage>
</organism>
<reference evidence="1 2" key="1">
    <citation type="submission" date="2017-01" db="EMBL/GenBank/DDBJ databases">
        <authorList>
            <person name="Mah S.A."/>
            <person name="Swanson W.J."/>
            <person name="Moy G.W."/>
            <person name="Vacquier V.D."/>
        </authorList>
    </citation>
    <scope>NUCLEOTIDE SEQUENCE [LARGE SCALE GENOMIC DNA]</scope>
    <source>
        <strain evidence="1 2">GSMNP</strain>
    </source>
</reference>
<gene>
    <name evidence="1" type="ORF">AYI70_g5743</name>
</gene>
<keyword evidence="2" id="KW-1185">Reference proteome</keyword>
<dbReference type="Proteomes" id="UP000187283">
    <property type="component" value="Unassembled WGS sequence"/>
</dbReference>
<proteinExistence type="predicted"/>
<name>A0A1R1XT00_9FUNG</name>
<accession>A0A1R1XT00</accession>
<evidence type="ECO:0000313" key="2">
    <source>
        <dbReference type="Proteomes" id="UP000187283"/>
    </source>
</evidence>
<sequence length="139" mass="15356">MLGFDSISNPFSFAKCNKHIKQNETEMSLRRSAGYIDLSPLTTWLNDCSFSSLLTSIIPGESTTSSPSTPSDLFSISISESAADLVLVDSLVFGFEDNFFQILSLSFLTSTFFDTFAYDKYKGLMTFNLGRLKASLCCC</sequence>
<dbReference type="AlphaFoldDB" id="A0A1R1XT00"/>
<dbReference type="EMBL" id="LSSN01001936">
    <property type="protein sequence ID" value="OMJ17783.1"/>
    <property type="molecule type" value="Genomic_DNA"/>
</dbReference>
<protein>
    <submittedName>
        <fullName evidence="1">Uncharacterized protein</fullName>
    </submittedName>
</protein>
<evidence type="ECO:0000313" key="1">
    <source>
        <dbReference type="EMBL" id="OMJ17783.1"/>
    </source>
</evidence>